<comment type="caution">
    <text evidence="2">The sequence shown here is derived from an EMBL/GenBank/DDBJ whole genome shotgun (WGS) entry which is preliminary data.</text>
</comment>
<accession>A0A151GJ07</accession>
<evidence type="ECO:0000313" key="2">
    <source>
        <dbReference type="EMBL" id="KYK57059.1"/>
    </source>
</evidence>
<proteinExistence type="predicted"/>
<dbReference type="Proteomes" id="UP000076580">
    <property type="component" value="Chromosome 02"/>
</dbReference>
<feature type="region of interest" description="Disordered" evidence="1">
    <location>
        <begin position="92"/>
        <end position="150"/>
    </location>
</feature>
<dbReference type="InParanoid" id="A0A151GJ07"/>
<name>A0A151GJ07_DRECN</name>
<organism evidence="2 3">
    <name type="scientific">Drechmeria coniospora</name>
    <name type="common">Nematophagous fungus</name>
    <name type="synonym">Meria coniospora</name>
    <dbReference type="NCBI Taxonomy" id="98403"/>
    <lineage>
        <taxon>Eukaryota</taxon>
        <taxon>Fungi</taxon>
        <taxon>Dikarya</taxon>
        <taxon>Ascomycota</taxon>
        <taxon>Pezizomycotina</taxon>
        <taxon>Sordariomycetes</taxon>
        <taxon>Hypocreomycetidae</taxon>
        <taxon>Hypocreales</taxon>
        <taxon>Ophiocordycipitaceae</taxon>
        <taxon>Drechmeria</taxon>
    </lineage>
</organism>
<dbReference type="GeneID" id="63716709"/>
<sequence length="150" mass="15703">MHDHATGTQSMAAGEGTAHAGLSNCQGPLAMAHTCSMLSTDRPGTVRDSWAVRHAAASAARRKASQVVGKYGVRSTASKYSTEYSKQVQYLRDDDDDHSLAGSATPATSGRVGARDQRIPSTSPPSPTALTHASRGGQGWHLGKDSVLDE</sequence>
<dbReference type="AlphaFoldDB" id="A0A151GJ07"/>
<evidence type="ECO:0000256" key="1">
    <source>
        <dbReference type="SAM" id="MobiDB-lite"/>
    </source>
</evidence>
<dbReference type="RefSeq" id="XP_040656411.1">
    <property type="nucleotide sequence ID" value="XM_040801378.1"/>
</dbReference>
<dbReference type="EMBL" id="LAYC01000002">
    <property type="protein sequence ID" value="KYK57059.1"/>
    <property type="molecule type" value="Genomic_DNA"/>
</dbReference>
<evidence type="ECO:0000313" key="3">
    <source>
        <dbReference type="Proteomes" id="UP000076580"/>
    </source>
</evidence>
<keyword evidence="3" id="KW-1185">Reference proteome</keyword>
<protein>
    <submittedName>
        <fullName evidence="2">Uncharacterized protein</fullName>
    </submittedName>
</protein>
<reference evidence="2 3" key="1">
    <citation type="journal article" date="2016" name="Sci. Rep.">
        <title>Insights into Adaptations to a Near-Obligate Nematode Endoparasitic Lifestyle from the Finished Genome of Drechmeria coniospora.</title>
        <authorList>
            <person name="Zhang L."/>
            <person name="Zhou Z."/>
            <person name="Guo Q."/>
            <person name="Fokkens L."/>
            <person name="Miskei M."/>
            <person name="Pocsi I."/>
            <person name="Zhang W."/>
            <person name="Chen M."/>
            <person name="Wang L."/>
            <person name="Sun Y."/>
            <person name="Donzelli B.G."/>
            <person name="Gibson D.M."/>
            <person name="Nelson D.R."/>
            <person name="Luo J.G."/>
            <person name="Rep M."/>
            <person name="Liu H."/>
            <person name="Yang S."/>
            <person name="Wang J."/>
            <person name="Krasnoff S.B."/>
            <person name="Xu Y."/>
            <person name="Molnar I."/>
            <person name="Lin M."/>
        </authorList>
    </citation>
    <scope>NUCLEOTIDE SEQUENCE [LARGE SCALE GENOMIC DNA]</scope>
    <source>
        <strain evidence="2 3">ARSEF 6962</strain>
    </source>
</reference>
<gene>
    <name evidence="2" type="ORF">DCS_04066</name>
</gene>